<dbReference type="InterPro" id="IPR001128">
    <property type="entry name" value="Cyt_P450"/>
</dbReference>
<dbReference type="Gene3D" id="1.10.630.10">
    <property type="entry name" value="Cytochrome P450"/>
    <property type="match status" value="1"/>
</dbReference>
<dbReference type="CDD" id="cd20625">
    <property type="entry name" value="CYP164-like"/>
    <property type="match status" value="1"/>
</dbReference>
<dbReference type="RefSeq" id="WP_177100898.1">
    <property type="nucleotide sequence ID" value="NZ_JACAQB010000004.1"/>
</dbReference>
<dbReference type="PANTHER" id="PTHR46696">
    <property type="entry name" value="P450, PUTATIVE (EUROFUNG)-RELATED"/>
    <property type="match status" value="1"/>
</dbReference>
<dbReference type="FunFam" id="1.10.630.10:FF:000018">
    <property type="entry name" value="Cytochrome P450 monooxygenase"/>
    <property type="match status" value="1"/>
</dbReference>
<keyword evidence="3 7" id="KW-0479">Metal-binding</keyword>
<comment type="similarity">
    <text evidence="1 7">Belongs to the cytochrome P450 family.</text>
</comment>
<dbReference type="GO" id="GO:0016705">
    <property type="term" value="F:oxidoreductase activity, acting on paired donors, with incorporation or reduction of molecular oxygen"/>
    <property type="evidence" value="ECO:0007669"/>
    <property type="project" value="InterPro"/>
</dbReference>
<accession>A0A7Y8C1J7</accession>
<keyword evidence="2 7" id="KW-0349">Heme</keyword>
<name>A0A7Y8C1J7_9PSED</name>
<evidence type="ECO:0000256" key="7">
    <source>
        <dbReference type="RuleBase" id="RU000461"/>
    </source>
</evidence>
<dbReference type="GO" id="GO:0004497">
    <property type="term" value="F:monooxygenase activity"/>
    <property type="evidence" value="ECO:0007669"/>
    <property type="project" value="UniProtKB-KW"/>
</dbReference>
<proteinExistence type="inferred from homology"/>
<organism evidence="8 9">
    <name type="scientific">Pseudomonas gingeri</name>
    <dbReference type="NCBI Taxonomy" id="117681"/>
    <lineage>
        <taxon>Bacteria</taxon>
        <taxon>Pseudomonadati</taxon>
        <taxon>Pseudomonadota</taxon>
        <taxon>Gammaproteobacteria</taxon>
        <taxon>Pseudomonadales</taxon>
        <taxon>Pseudomonadaceae</taxon>
        <taxon>Pseudomonas</taxon>
    </lineage>
</organism>
<dbReference type="PRINTS" id="PR00359">
    <property type="entry name" value="BP450"/>
</dbReference>
<keyword evidence="5 7" id="KW-0408">Iron</keyword>
<dbReference type="Pfam" id="PF00067">
    <property type="entry name" value="p450"/>
    <property type="match status" value="2"/>
</dbReference>
<dbReference type="PANTHER" id="PTHR46696:SF6">
    <property type="entry name" value="P450, PUTATIVE (EUROFUNG)-RELATED"/>
    <property type="match status" value="1"/>
</dbReference>
<evidence type="ECO:0000256" key="6">
    <source>
        <dbReference type="ARBA" id="ARBA00023033"/>
    </source>
</evidence>
<gene>
    <name evidence="8" type="ORF">HX882_07285</name>
</gene>
<evidence type="ECO:0000256" key="1">
    <source>
        <dbReference type="ARBA" id="ARBA00010617"/>
    </source>
</evidence>
<keyword evidence="6 7" id="KW-0503">Monooxygenase</keyword>
<dbReference type="AlphaFoldDB" id="A0A7Y8C1J7"/>
<evidence type="ECO:0000256" key="4">
    <source>
        <dbReference type="ARBA" id="ARBA00023002"/>
    </source>
</evidence>
<dbReference type="PROSITE" id="PS00086">
    <property type="entry name" value="CYTOCHROME_P450"/>
    <property type="match status" value="1"/>
</dbReference>
<dbReference type="GO" id="GO:0005506">
    <property type="term" value="F:iron ion binding"/>
    <property type="evidence" value="ECO:0007669"/>
    <property type="project" value="InterPro"/>
</dbReference>
<comment type="caution">
    <text evidence="8">The sequence shown here is derived from an EMBL/GenBank/DDBJ whole genome shotgun (WGS) entry which is preliminary data.</text>
</comment>
<keyword evidence="4 7" id="KW-0560">Oxidoreductase</keyword>
<evidence type="ECO:0000313" key="9">
    <source>
        <dbReference type="Proteomes" id="UP000539985"/>
    </source>
</evidence>
<protein>
    <submittedName>
        <fullName evidence="8">Cytochrome P450</fullName>
    </submittedName>
</protein>
<dbReference type="GO" id="GO:0020037">
    <property type="term" value="F:heme binding"/>
    <property type="evidence" value="ECO:0007669"/>
    <property type="project" value="InterPro"/>
</dbReference>
<evidence type="ECO:0000256" key="3">
    <source>
        <dbReference type="ARBA" id="ARBA00022723"/>
    </source>
</evidence>
<reference evidence="8 9" key="1">
    <citation type="submission" date="2020-04" db="EMBL/GenBank/DDBJ databases">
        <title>Molecular characterization of pseudomonads from Agaricus bisporus reveal novel blotch 2 pathogens in Western Europe.</title>
        <authorList>
            <person name="Taparia T."/>
            <person name="Krijger M."/>
            <person name="Haynes E."/>
            <person name="Elpinstone J.G."/>
            <person name="Noble R."/>
            <person name="Van Der Wolf J."/>
        </authorList>
    </citation>
    <scope>NUCLEOTIDE SEQUENCE [LARGE SCALE GENOMIC DNA]</scope>
    <source>
        <strain evidence="8 9">H7001</strain>
    </source>
</reference>
<evidence type="ECO:0000256" key="5">
    <source>
        <dbReference type="ARBA" id="ARBA00023004"/>
    </source>
</evidence>
<dbReference type="Proteomes" id="UP000539985">
    <property type="component" value="Unassembled WGS sequence"/>
</dbReference>
<dbReference type="InterPro" id="IPR017972">
    <property type="entry name" value="Cyt_P450_CS"/>
</dbReference>
<evidence type="ECO:0000313" key="8">
    <source>
        <dbReference type="EMBL" id="NWB95689.1"/>
    </source>
</evidence>
<dbReference type="PRINTS" id="PR00385">
    <property type="entry name" value="P450"/>
</dbReference>
<dbReference type="SUPFAM" id="SSF48264">
    <property type="entry name" value="Cytochrome P450"/>
    <property type="match status" value="1"/>
</dbReference>
<dbReference type="InterPro" id="IPR036396">
    <property type="entry name" value="Cyt_P450_sf"/>
</dbReference>
<sequence length="399" mass="44936">MFNPVEFVRLRDRYPTYREMRDNTPVIKVENGHAPNWILTRYEDVSLLLKNPQARVKPAGGAPAWLGNGAAAAMFDAQLVLTDPPNHDRLRRLVSPAFTVQALRPLESWIHEMVNNRVEELAGRDSFDLVNDLASFVPATTILHILGVPSTDWEPLISRVPAFLHLFSPFPIMEEQREACEAACQFYIDYFENIVKDRWSNPGDDIVGKLISVHQQDPEFTRIELLSMLHAFLNAGFETTMSALGGGLFGMLSQGDPWKQLCEDPTLAGAALEETLRFDPPVHFMRRFPVEDTNFSGIIIPAGDSVQVCLASANRDERKFSDPDRIDIHRADKNHVTFGGGRHFCIGAMLAKLEARTTLEAIARKLPNLELLDLAPERQEHLMFHAIKNLKVSTGSYRI</sequence>
<dbReference type="EMBL" id="JACAQB010000004">
    <property type="protein sequence ID" value="NWB95689.1"/>
    <property type="molecule type" value="Genomic_DNA"/>
</dbReference>
<evidence type="ECO:0000256" key="2">
    <source>
        <dbReference type="ARBA" id="ARBA00022617"/>
    </source>
</evidence>
<dbReference type="InterPro" id="IPR002397">
    <property type="entry name" value="Cyt_P450_B"/>
</dbReference>